<reference evidence="4 5" key="1">
    <citation type="submission" date="2019-08" db="EMBL/GenBank/DDBJ databases">
        <authorList>
            <person name="Liang Q."/>
        </authorList>
    </citation>
    <scope>NUCLEOTIDE SEQUENCE [LARGE SCALE GENOMIC DNA]</scope>
    <source>
        <strain evidence="4 5">V1718</strain>
    </source>
</reference>
<dbReference type="PROSITE" id="PS50005">
    <property type="entry name" value="TPR"/>
    <property type="match status" value="1"/>
</dbReference>
<keyword evidence="1" id="KW-0802">TPR repeat</keyword>
<name>A0A5B8XTZ0_9DELT</name>
<proteinExistence type="predicted"/>
<keyword evidence="3" id="KW-0472">Membrane</keyword>
<dbReference type="SMART" id="SM00028">
    <property type="entry name" value="TPR"/>
    <property type="match status" value="2"/>
</dbReference>
<evidence type="ECO:0000256" key="2">
    <source>
        <dbReference type="SAM" id="Coils"/>
    </source>
</evidence>
<dbReference type="AlphaFoldDB" id="A0A5B8XTZ0"/>
<keyword evidence="3" id="KW-0812">Transmembrane</keyword>
<sequence length="666" mass="74898">MDSQKAKVQWWMPVLGVVLLIGVGLGIWAYLGHQERLEQQRAADALFDPIEAAVEEAKAEPRYDIDRTVQVIHGLDSALDAQGSLEDYLKYMARQDYRGVAPDVLEARLKVLSILKRLYATQTKLENQESTFTVTRTVLSALSLAKADVDIMSGVMPSLDSEQAKTVLEDLRKDQAIKKELLDELAELEVELISVMTEYSEVYYKYIAEWDKLVLLRDRAYLAAAEGQWATAASAADKAIEMAPEETEAHLLKARALIEAVQTPESQNLEQAVTLLGEYMQENPDRSAPALLLLGVAYERMGRMDDARLNYQQAAAYYPKQAEVLSDMMDPYEVRGFLRKSREGRIILDQYSATMLGAGYFSPDLHMARVSFLAGDMEEGKKKVLDHFSRRRNQASWDLVLNDIEFCESYLGAYFDGLFVEDSHLFLEAEPTLIGSKLDVSVKNQSPKPLHNATLLLAVRFTDMHRDDFQVFKVGETVPVVTEHATTNFGSLTVEYPLFGQTRGVDDIVLTRAILLTDTAVVWVDSDEYRLALARTSESAPPPEERKTWFDVMKVDPEMLTGLLNSSDVGLDLSLGRDDVTLKLPRELSILKPSFRLHDEGQTYAPEVNKLNEDGIELRFDSVRNFEGDGVSSANPVVKIHTRFGDFDVTIDWKNRRIGGVDFVAR</sequence>
<accession>A0A5B8XTZ0</accession>
<dbReference type="Gene3D" id="1.25.40.10">
    <property type="entry name" value="Tetratricopeptide repeat domain"/>
    <property type="match status" value="1"/>
</dbReference>
<gene>
    <name evidence="4" type="ORF">FRD01_17675</name>
</gene>
<protein>
    <submittedName>
        <fullName evidence="4">Tetratricopeptide repeat protein</fullName>
    </submittedName>
</protein>
<dbReference type="KEGG" id="bbae:FRD01_17675"/>
<dbReference type="InterPro" id="IPR019734">
    <property type="entry name" value="TPR_rpt"/>
</dbReference>
<dbReference type="EMBL" id="CP042467">
    <property type="protein sequence ID" value="QED29035.1"/>
    <property type="molecule type" value="Genomic_DNA"/>
</dbReference>
<evidence type="ECO:0000256" key="1">
    <source>
        <dbReference type="PROSITE-ProRule" id="PRU00339"/>
    </source>
</evidence>
<dbReference type="InterPro" id="IPR011990">
    <property type="entry name" value="TPR-like_helical_dom_sf"/>
</dbReference>
<dbReference type="Proteomes" id="UP000321595">
    <property type="component" value="Chromosome"/>
</dbReference>
<feature type="repeat" description="TPR" evidence="1">
    <location>
        <begin position="288"/>
        <end position="321"/>
    </location>
</feature>
<evidence type="ECO:0000256" key="3">
    <source>
        <dbReference type="SAM" id="Phobius"/>
    </source>
</evidence>
<organism evidence="4 5">
    <name type="scientific">Microvenator marinus</name>
    <dbReference type="NCBI Taxonomy" id="2600177"/>
    <lineage>
        <taxon>Bacteria</taxon>
        <taxon>Deltaproteobacteria</taxon>
        <taxon>Bradymonadales</taxon>
        <taxon>Microvenatoraceae</taxon>
        <taxon>Microvenator</taxon>
    </lineage>
</organism>
<keyword evidence="2" id="KW-0175">Coiled coil</keyword>
<keyword evidence="3" id="KW-1133">Transmembrane helix</keyword>
<dbReference type="OrthoDB" id="1056718at2"/>
<evidence type="ECO:0000313" key="5">
    <source>
        <dbReference type="Proteomes" id="UP000321595"/>
    </source>
</evidence>
<evidence type="ECO:0000313" key="4">
    <source>
        <dbReference type="EMBL" id="QED29035.1"/>
    </source>
</evidence>
<feature type="coiled-coil region" evidence="2">
    <location>
        <begin position="168"/>
        <end position="198"/>
    </location>
</feature>
<dbReference type="RefSeq" id="WP_146961991.1">
    <property type="nucleotide sequence ID" value="NZ_CP042467.1"/>
</dbReference>
<dbReference type="Pfam" id="PF14559">
    <property type="entry name" value="TPR_19"/>
    <property type="match status" value="1"/>
</dbReference>
<feature type="transmembrane region" description="Helical" evidence="3">
    <location>
        <begin position="12"/>
        <end position="31"/>
    </location>
</feature>
<keyword evidence="5" id="KW-1185">Reference proteome</keyword>
<dbReference type="SUPFAM" id="SSF48452">
    <property type="entry name" value="TPR-like"/>
    <property type="match status" value="1"/>
</dbReference>